<evidence type="ECO:0000313" key="3">
    <source>
        <dbReference type="Proteomes" id="UP001595630"/>
    </source>
</evidence>
<proteinExistence type="predicted"/>
<accession>A0ABV7T179</accession>
<dbReference type="Proteomes" id="UP001595630">
    <property type="component" value="Unassembled WGS sequence"/>
</dbReference>
<protein>
    <submittedName>
        <fullName evidence="2">DUF4149 domain-containing protein</fullName>
    </submittedName>
</protein>
<evidence type="ECO:0000256" key="1">
    <source>
        <dbReference type="SAM" id="Phobius"/>
    </source>
</evidence>
<keyword evidence="3" id="KW-1185">Reference proteome</keyword>
<keyword evidence="1" id="KW-0472">Membrane</keyword>
<reference evidence="3" key="1">
    <citation type="journal article" date="2019" name="Int. J. Syst. Evol. Microbiol.">
        <title>The Global Catalogue of Microorganisms (GCM) 10K type strain sequencing project: providing services to taxonomists for standard genome sequencing and annotation.</title>
        <authorList>
            <consortium name="The Broad Institute Genomics Platform"/>
            <consortium name="The Broad Institute Genome Sequencing Center for Infectious Disease"/>
            <person name="Wu L."/>
            <person name="Ma J."/>
        </authorList>
    </citation>
    <scope>NUCLEOTIDE SEQUENCE [LARGE SCALE GENOMIC DNA]</scope>
    <source>
        <strain evidence="3">KCTC 42447</strain>
    </source>
</reference>
<feature type="transmembrane region" description="Helical" evidence="1">
    <location>
        <begin position="114"/>
        <end position="133"/>
    </location>
</feature>
<dbReference type="EMBL" id="JBHRXZ010000001">
    <property type="protein sequence ID" value="MFC3606287.1"/>
    <property type="molecule type" value="Genomic_DNA"/>
</dbReference>
<keyword evidence="1" id="KW-0812">Transmembrane</keyword>
<comment type="caution">
    <text evidence="2">The sequence shown here is derived from an EMBL/GenBank/DDBJ whole genome shotgun (WGS) entry which is preliminary data.</text>
</comment>
<feature type="transmembrane region" description="Helical" evidence="1">
    <location>
        <begin position="60"/>
        <end position="78"/>
    </location>
</feature>
<organism evidence="2 3">
    <name type="scientific">Stutzerimonas tarimensis</name>
    <dbReference type="NCBI Taxonomy" id="1507735"/>
    <lineage>
        <taxon>Bacteria</taxon>
        <taxon>Pseudomonadati</taxon>
        <taxon>Pseudomonadota</taxon>
        <taxon>Gammaproteobacteria</taxon>
        <taxon>Pseudomonadales</taxon>
        <taxon>Pseudomonadaceae</taxon>
        <taxon>Stutzerimonas</taxon>
    </lineage>
</organism>
<name>A0ABV7T179_9GAMM</name>
<feature type="transmembrane region" description="Helical" evidence="1">
    <location>
        <begin position="20"/>
        <end position="40"/>
    </location>
</feature>
<dbReference type="RefSeq" id="WP_386360199.1">
    <property type="nucleotide sequence ID" value="NZ_JBHRXZ010000001.1"/>
</dbReference>
<keyword evidence="1" id="KW-1133">Transmembrane helix</keyword>
<feature type="transmembrane region" description="Helical" evidence="1">
    <location>
        <begin position="90"/>
        <end position="108"/>
    </location>
</feature>
<gene>
    <name evidence="2" type="ORF">ACFOMF_00600</name>
</gene>
<sequence length="143" mass="15182">MKSGTFDSPRPGAGAISWQLAQTFWVGGLWLLQFVMLPAITQRTGLAPLLVEDIASSLRPLMVGLAAACAALQAMVLVRSQGVTSLWKDLRGQILVAVSALAALYLLADGLLPGYWTLFSYMAIAVLGLMLVIQPIPGTGRDV</sequence>
<evidence type="ECO:0000313" key="2">
    <source>
        <dbReference type="EMBL" id="MFC3606287.1"/>
    </source>
</evidence>